<gene>
    <name evidence="1" type="ORF">M9H77_22756</name>
</gene>
<evidence type="ECO:0000313" key="2">
    <source>
        <dbReference type="Proteomes" id="UP001060085"/>
    </source>
</evidence>
<evidence type="ECO:0000313" key="1">
    <source>
        <dbReference type="EMBL" id="KAI5663433.1"/>
    </source>
</evidence>
<comment type="caution">
    <text evidence="1">The sequence shown here is derived from an EMBL/GenBank/DDBJ whole genome shotgun (WGS) entry which is preliminary data.</text>
</comment>
<proteinExistence type="predicted"/>
<sequence length="239" mass="26788">MDLFQAEMRAAFEQLCLIQEIHGSQLAEILVFTHRYADELAYQRTSIDRQEVMLAPLYSRFLLDQGSNAGGGVNFGPINGFYALVLPNKEIKVKMGKNGENGSTGTKEEELPPTKPTTNGRLDLLNGVGPECSSVPGKNPTADGRDRPTGQDHLNSNCIHIRFRERRNSSLKAIGKPLVFELIYSLSSTTRGVMRCMKMKWGWLILVTLVDDKSLKLDREMLRVNLSKEKHKKCLSHAI</sequence>
<accession>A0ACC0AR30</accession>
<protein>
    <submittedName>
        <fullName evidence="1">Uncharacterized protein</fullName>
    </submittedName>
</protein>
<dbReference type="Proteomes" id="UP001060085">
    <property type="component" value="Linkage Group LG05"/>
</dbReference>
<dbReference type="EMBL" id="CM044705">
    <property type="protein sequence ID" value="KAI5663433.1"/>
    <property type="molecule type" value="Genomic_DNA"/>
</dbReference>
<name>A0ACC0AR30_CATRO</name>
<keyword evidence="2" id="KW-1185">Reference proteome</keyword>
<reference evidence="2" key="1">
    <citation type="journal article" date="2023" name="Nat. Plants">
        <title>Single-cell RNA sequencing provides a high-resolution roadmap for understanding the multicellular compartmentation of specialized metabolism.</title>
        <authorList>
            <person name="Sun S."/>
            <person name="Shen X."/>
            <person name="Li Y."/>
            <person name="Li Y."/>
            <person name="Wang S."/>
            <person name="Li R."/>
            <person name="Zhang H."/>
            <person name="Shen G."/>
            <person name="Guo B."/>
            <person name="Wei J."/>
            <person name="Xu J."/>
            <person name="St-Pierre B."/>
            <person name="Chen S."/>
            <person name="Sun C."/>
        </authorList>
    </citation>
    <scope>NUCLEOTIDE SEQUENCE [LARGE SCALE GENOMIC DNA]</scope>
</reference>
<organism evidence="1 2">
    <name type="scientific">Catharanthus roseus</name>
    <name type="common">Madagascar periwinkle</name>
    <name type="synonym">Vinca rosea</name>
    <dbReference type="NCBI Taxonomy" id="4058"/>
    <lineage>
        <taxon>Eukaryota</taxon>
        <taxon>Viridiplantae</taxon>
        <taxon>Streptophyta</taxon>
        <taxon>Embryophyta</taxon>
        <taxon>Tracheophyta</taxon>
        <taxon>Spermatophyta</taxon>
        <taxon>Magnoliopsida</taxon>
        <taxon>eudicotyledons</taxon>
        <taxon>Gunneridae</taxon>
        <taxon>Pentapetalae</taxon>
        <taxon>asterids</taxon>
        <taxon>lamiids</taxon>
        <taxon>Gentianales</taxon>
        <taxon>Apocynaceae</taxon>
        <taxon>Rauvolfioideae</taxon>
        <taxon>Vinceae</taxon>
        <taxon>Catharanthinae</taxon>
        <taxon>Catharanthus</taxon>
    </lineage>
</organism>